<dbReference type="Proteomes" id="UP001151699">
    <property type="component" value="Chromosome X"/>
</dbReference>
<sequence>MHAGEYLKVECLKTILAAQVTSPLS</sequence>
<accession>A0A9Q0MX53</accession>
<evidence type="ECO:0000313" key="1">
    <source>
        <dbReference type="EMBL" id="KAJ6638690.1"/>
    </source>
</evidence>
<reference evidence="1" key="1">
    <citation type="submission" date="2022-07" db="EMBL/GenBank/DDBJ databases">
        <authorList>
            <person name="Trinca V."/>
            <person name="Uliana J.V.C."/>
            <person name="Torres T.T."/>
            <person name="Ward R.J."/>
            <person name="Monesi N."/>
        </authorList>
    </citation>
    <scope>NUCLEOTIDE SEQUENCE</scope>
    <source>
        <strain evidence="1">HSMRA1968</strain>
        <tissue evidence="1">Whole embryos</tissue>
    </source>
</reference>
<dbReference type="EMBL" id="WJQU01000003">
    <property type="protein sequence ID" value="KAJ6638690.1"/>
    <property type="molecule type" value="Genomic_DNA"/>
</dbReference>
<name>A0A9Q0MX53_9DIPT</name>
<dbReference type="AlphaFoldDB" id="A0A9Q0MX53"/>
<proteinExistence type="predicted"/>
<keyword evidence="2" id="KW-1185">Reference proteome</keyword>
<gene>
    <name evidence="1" type="ORF">Bhyg_11427</name>
</gene>
<evidence type="ECO:0000313" key="2">
    <source>
        <dbReference type="Proteomes" id="UP001151699"/>
    </source>
</evidence>
<comment type="caution">
    <text evidence="1">The sequence shown here is derived from an EMBL/GenBank/DDBJ whole genome shotgun (WGS) entry which is preliminary data.</text>
</comment>
<organism evidence="1 2">
    <name type="scientific">Pseudolycoriella hygida</name>
    <dbReference type="NCBI Taxonomy" id="35572"/>
    <lineage>
        <taxon>Eukaryota</taxon>
        <taxon>Metazoa</taxon>
        <taxon>Ecdysozoa</taxon>
        <taxon>Arthropoda</taxon>
        <taxon>Hexapoda</taxon>
        <taxon>Insecta</taxon>
        <taxon>Pterygota</taxon>
        <taxon>Neoptera</taxon>
        <taxon>Endopterygota</taxon>
        <taxon>Diptera</taxon>
        <taxon>Nematocera</taxon>
        <taxon>Sciaroidea</taxon>
        <taxon>Sciaridae</taxon>
        <taxon>Pseudolycoriella</taxon>
    </lineage>
</organism>
<protein>
    <submittedName>
        <fullName evidence="1">Uncharacterized protein</fullName>
    </submittedName>
</protein>